<dbReference type="SUPFAM" id="SSF52540">
    <property type="entry name" value="P-loop containing nucleoside triphosphate hydrolases"/>
    <property type="match status" value="1"/>
</dbReference>
<keyword evidence="2" id="KW-0812">Transmembrane</keyword>
<dbReference type="EMBL" id="PXOH01000015">
    <property type="protein sequence ID" value="PSF36166.1"/>
    <property type="molecule type" value="Genomic_DNA"/>
</dbReference>
<name>A0A2T1LW98_9CHRO</name>
<evidence type="ECO:0008006" key="7">
    <source>
        <dbReference type="Google" id="ProtNLM"/>
    </source>
</evidence>
<dbReference type="Gene3D" id="3.40.50.300">
    <property type="entry name" value="P-loop containing nucleotide triphosphate hydrolases"/>
    <property type="match status" value="1"/>
</dbReference>
<evidence type="ECO:0000256" key="2">
    <source>
        <dbReference type="ARBA" id="ARBA00022692"/>
    </source>
</evidence>
<organism evidence="5 6">
    <name type="scientific">Aphanothece hegewaldii CCALA 016</name>
    <dbReference type="NCBI Taxonomy" id="2107694"/>
    <lineage>
        <taxon>Bacteria</taxon>
        <taxon>Bacillati</taxon>
        <taxon>Cyanobacteriota</taxon>
        <taxon>Cyanophyceae</taxon>
        <taxon>Oscillatoriophycideae</taxon>
        <taxon>Chroococcales</taxon>
        <taxon>Aphanothecaceae</taxon>
        <taxon>Aphanothece</taxon>
    </lineage>
</organism>
<comment type="caution">
    <text evidence="5">The sequence shown here is derived from an EMBL/GenBank/DDBJ whole genome shotgun (WGS) entry which is preliminary data.</text>
</comment>
<evidence type="ECO:0000256" key="3">
    <source>
        <dbReference type="ARBA" id="ARBA00022989"/>
    </source>
</evidence>
<dbReference type="InterPro" id="IPR027417">
    <property type="entry name" value="P-loop_NTPase"/>
</dbReference>
<keyword evidence="6" id="KW-1185">Reference proteome</keyword>
<dbReference type="Pfam" id="PF05128">
    <property type="entry name" value="DUF697"/>
    <property type="match status" value="1"/>
</dbReference>
<dbReference type="Proteomes" id="UP000239001">
    <property type="component" value="Unassembled WGS sequence"/>
</dbReference>
<dbReference type="InterPro" id="IPR021147">
    <property type="entry name" value="DUF697"/>
</dbReference>
<dbReference type="AlphaFoldDB" id="A0A2T1LW98"/>
<dbReference type="GO" id="GO:0016020">
    <property type="term" value="C:membrane"/>
    <property type="evidence" value="ECO:0007669"/>
    <property type="project" value="UniProtKB-SubCell"/>
</dbReference>
<evidence type="ECO:0000313" key="5">
    <source>
        <dbReference type="EMBL" id="PSF36166.1"/>
    </source>
</evidence>
<reference evidence="5 6" key="1">
    <citation type="submission" date="2018-03" db="EMBL/GenBank/DDBJ databases">
        <title>The ancient ancestry and fast evolution of plastids.</title>
        <authorList>
            <person name="Moore K.R."/>
            <person name="Magnabosco C."/>
            <person name="Momper L."/>
            <person name="Gold D.A."/>
            <person name="Bosak T."/>
            <person name="Fournier G.P."/>
        </authorList>
    </citation>
    <scope>NUCLEOTIDE SEQUENCE [LARGE SCALE GENOMIC DNA]</scope>
    <source>
        <strain evidence="5 6">CCALA 016</strain>
    </source>
</reference>
<protein>
    <recommendedName>
        <fullName evidence="7">DUF697 domain-containing protein</fullName>
    </recommendedName>
</protein>
<evidence type="ECO:0000313" key="6">
    <source>
        <dbReference type="Proteomes" id="UP000239001"/>
    </source>
</evidence>
<keyword evidence="4" id="KW-0472">Membrane</keyword>
<reference evidence="5 6" key="2">
    <citation type="submission" date="2018-03" db="EMBL/GenBank/DDBJ databases">
        <authorList>
            <person name="Keele B.F."/>
        </authorList>
    </citation>
    <scope>NUCLEOTIDE SEQUENCE [LARGE SCALE GENOMIC DNA]</scope>
    <source>
        <strain evidence="5 6">CCALA 016</strain>
    </source>
</reference>
<keyword evidence="3" id="KW-1133">Transmembrane helix</keyword>
<dbReference type="RefSeq" id="WP_106457561.1">
    <property type="nucleotide sequence ID" value="NZ_PXOH01000015.1"/>
</dbReference>
<accession>A0A2T1LW98</accession>
<comment type="subcellular location">
    <subcellularLocation>
        <location evidence="1">Membrane</location>
        <topology evidence="1">Multi-pass membrane protein</topology>
    </subcellularLocation>
</comment>
<evidence type="ECO:0000256" key="4">
    <source>
        <dbReference type="ARBA" id="ARBA00023136"/>
    </source>
</evidence>
<proteinExistence type="predicted"/>
<dbReference type="OrthoDB" id="467934at2"/>
<evidence type="ECO:0000256" key="1">
    <source>
        <dbReference type="ARBA" id="ARBA00004141"/>
    </source>
</evidence>
<sequence>MVVKLQKPILVTGLGVTALFGLGETFHSRFFHMGEWGILGAIAVGTGAWLMRPKSSSIDFSLPPSLTKETVDQAMTQTEAMINSLTSEVPEKEILPLREKITQINTEFTRESLQIAITGARKVGKTSLKQQLEAQKLGDNLTFVETPPLLTEIEADEQKAQDLALASDLVIFLVNGDLMDSEWRIIKQLTAAHQRIILLLNKQDQYQPEERAIVIQQLQQRVKSYIPSYEIIPVAAAPKEIIVRQHQVDGTIKEWTEKPNPEIKELTERIQYICQKEQDQLLWGSAWRKTMNVKQQGKAIYNQVRKQKALPVVEQYQWIAAAAAFANPVASLDLLATAAINAQMLVDLGTVYQQKFSLSQAQTAASTIGKLMVQLGIVELTTHAVGAFLKSHALTYVAGGTVQGISAAYLTRLAGLSLIEYFQEQEIVLDPEANLNVESLGQKLKQVFDDNQRMAFLQSFVKQAISRLSLDKTATTVS</sequence>
<gene>
    <name evidence="5" type="ORF">C7H19_14310</name>
</gene>